<evidence type="ECO:0000313" key="1">
    <source>
        <dbReference type="EMBL" id="MEL0612990.1"/>
    </source>
</evidence>
<dbReference type="InterPro" id="IPR021284">
    <property type="entry name" value="DUF2750"/>
</dbReference>
<comment type="caution">
    <text evidence="1">The sequence shown here is derived from an EMBL/GenBank/DDBJ whole genome shotgun (WGS) entry which is preliminary data.</text>
</comment>
<dbReference type="EMBL" id="JBAKAR010000004">
    <property type="protein sequence ID" value="MEL0612990.1"/>
    <property type="molecule type" value="Genomic_DNA"/>
</dbReference>
<dbReference type="Proteomes" id="UP001379949">
    <property type="component" value="Unassembled WGS sequence"/>
</dbReference>
<protein>
    <submittedName>
        <fullName evidence="1">DUF2750 domain-containing protein</fullName>
    </submittedName>
</protein>
<proteinExistence type="predicted"/>
<evidence type="ECO:0000313" key="2">
    <source>
        <dbReference type="Proteomes" id="UP001379949"/>
    </source>
</evidence>
<sequence>MTTTDFSSDAFFRLPSNSRYEEVIKHLKRNRSIFVLADSEGCLIIDLGSDKVLPIWPTAELATKWGAQEYAGFQAMEVSAQDWSEKWLTGMNNDGFCVGVASNLAGECIVSSAQEHQHDIQA</sequence>
<reference evidence="1 2" key="1">
    <citation type="submission" date="2024-02" db="EMBL/GenBank/DDBJ databases">
        <title>Bacteria isolated from the canopy kelp, Nereocystis luetkeana.</title>
        <authorList>
            <person name="Pfister C.A."/>
            <person name="Younker I.T."/>
            <person name="Light S.H."/>
        </authorList>
    </citation>
    <scope>NUCLEOTIDE SEQUENCE [LARGE SCALE GENOMIC DNA]</scope>
    <source>
        <strain evidence="1 2">TI.4.07</strain>
    </source>
</reference>
<keyword evidence="2" id="KW-1185">Reference proteome</keyword>
<dbReference type="Pfam" id="PF11042">
    <property type="entry name" value="DUF2750"/>
    <property type="match status" value="1"/>
</dbReference>
<accession>A0ABU9G5H1</accession>
<dbReference type="RefSeq" id="WP_341564711.1">
    <property type="nucleotide sequence ID" value="NZ_JBAKAQ010000005.1"/>
</dbReference>
<gene>
    <name evidence="1" type="ORF">V6242_07520</name>
</gene>
<name>A0ABU9G5H1_9GAMM</name>
<organism evidence="1 2">
    <name type="scientific">Marinomonas arenicola</name>
    <dbReference type="NCBI Taxonomy" id="569601"/>
    <lineage>
        <taxon>Bacteria</taxon>
        <taxon>Pseudomonadati</taxon>
        <taxon>Pseudomonadota</taxon>
        <taxon>Gammaproteobacteria</taxon>
        <taxon>Oceanospirillales</taxon>
        <taxon>Oceanospirillaceae</taxon>
        <taxon>Marinomonas</taxon>
    </lineage>
</organism>